<keyword evidence="12" id="KW-1185">Reference proteome</keyword>
<feature type="transmembrane region" description="Helical" evidence="9">
    <location>
        <begin position="265"/>
        <end position="284"/>
    </location>
</feature>
<dbReference type="InterPro" id="IPR004638">
    <property type="entry name" value="EmrB-like"/>
</dbReference>
<dbReference type="PANTHER" id="PTHR42718:SF42">
    <property type="entry name" value="EXPORT PROTEIN"/>
    <property type="match status" value="1"/>
</dbReference>
<evidence type="ECO:0000313" key="11">
    <source>
        <dbReference type="EMBL" id="NJP44948.1"/>
    </source>
</evidence>
<dbReference type="RefSeq" id="WP_167983804.1">
    <property type="nucleotide sequence ID" value="NZ_JAATEJ010000011.1"/>
</dbReference>
<feature type="region of interest" description="Disordered" evidence="8">
    <location>
        <begin position="467"/>
        <end position="488"/>
    </location>
</feature>
<feature type="compositionally biased region" description="Low complexity" evidence="8">
    <location>
        <begin position="471"/>
        <end position="488"/>
    </location>
</feature>
<feature type="transmembrane region" description="Helical" evidence="9">
    <location>
        <begin position="165"/>
        <end position="185"/>
    </location>
</feature>
<dbReference type="NCBIfam" id="TIGR00711">
    <property type="entry name" value="efflux_EmrB"/>
    <property type="match status" value="1"/>
</dbReference>
<evidence type="ECO:0000256" key="8">
    <source>
        <dbReference type="SAM" id="MobiDB-lite"/>
    </source>
</evidence>
<feature type="transmembrane region" description="Helical" evidence="9">
    <location>
        <begin position="304"/>
        <end position="321"/>
    </location>
</feature>
<reference evidence="11 12" key="1">
    <citation type="submission" date="2020-03" db="EMBL/GenBank/DDBJ databases">
        <title>WGS of actinomycetes isolated from Thailand.</title>
        <authorList>
            <person name="Thawai C."/>
        </authorList>
    </citation>
    <scope>NUCLEOTIDE SEQUENCE [LARGE SCALE GENOMIC DNA]</scope>
    <source>
        <strain evidence="11 12">PRB2-1</strain>
    </source>
</reference>
<dbReference type="PANTHER" id="PTHR42718">
    <property type="entry name" value="MAJOR FACILITATOR SUPERFAMILY MULTIDRUG TRANSPORTER MFSC"/>
    <property type="match status" value="1"/>
</dbReference>
<evidence type="ECO:0000256" key="9">
    <source>
        <dbReference type="SAM" id="Phobius"/>
    </source>
</evidence>
<evidence type="ECO:0000256" key="4">
    <source>
        <dbReference type="ARBA" id="ARBA00022692"/>
    </source>
</evidence>
<feature type="transmembrane region" description="Helical" evidence="9">
    <location>
        <begin position="197"/>
        <end position="215"/>
    </location>
</feature>
<dbReference type="Pfam" id="PF07690">
    <property type="entry name" value="MFS_1"/>
    <property type="match status" value="1"/>
</dbReference>
<evidence type="ECO:0000259" key="10">
    <source>
        <dbReference type="PROSITE" id="PS50850"/>
    </source>
</evidence>
<evidence type="ECO:0000256" key="1">
    <source>
        <dbReference type="ARBA" id="ARBA00004651"/>
    </source>
</evidence>
<keyword evidence="7" id="KW-0046">Antibiotic resistance</keyword>
<dbReference type="Gene3D" id="1.20.1720.10">
    <property type="entry name" value="Multidrug resistance protein D"/>
    <property type="match status" value="1"/>
</dbReference>
<sequence length="488" mass="50608">MTRKSPGVLWALLATSLPMFMVSLDNLVVTNALADIAKDLHTKQSQLEWVVNGYMLSFAGLLLAGAALGDRFGRLRVFTWGIVLFTASSAACALSDSVAVLVTARVLQGAGAAMILPVSLTLAVNAVTAKQRNMAVGVWGGVNGLGIAVGPLAGGLVTQGLDWHWIFWINVPVGIVAVPLALWSIRESKGPERVLDIRGMALVVVAVVAGVWGIVRAADHGWGSAGTLAGLLAAGALLIVFALYQRRANPPLIPLRMYRVRAFMLSNFVSFSMYFGVFGSIFFLAQFLQGPMGYSPFEAGLRTLPWTAAPMIVVPLTSLVVERIGGGLLQAVGSALQAGALAWLALIVAPDVSYGAMIPAMVMAGVGMGLIFAANPATVIGSVRESEHNKASGVNNTIREFGGAVGIAVLTTVFTHEFAGHAAGTKAQAATAFVDGLQPAMWLGVVIVSLGIVAALLIPRHISAAPEEGDPATAGAAARGEAALTPTE</sequence>
<keyword evidence="6 9" id="KW-0472">Membrane</keyword>
<evidence type="ECO:0000256" key="6">
    <source>
        <dbReference type="ARBA" id="ARBA00023136"/>
    </source>
</evidence>
<feature type="transmembrane region" description="Helical" evidence="9">
    <location>
        <begin position="106"/>
        <end position="127"/>
    </location>
</feature>
<dbReference type="InterPro" id="IPR011701">
    <property type="entry name" value="MFS"/>
</dbReference>
<keyword evidence="2" id="KW-0813">Transport</keyword>
<feature type="transmembrane region" description="Helical" evidence="9">
    <location>
        <begin position="134"/>
        <end position="153"/>
    </location>
</feature>
<protein>
    <submittedName>
        <fullName evidence="11">MFS transporter</fullName>
    </submittedName>
</protein>
<evidence type="ECO:0000256" key="5">
    <source>
        <dbReference type="ARBA" id="ARBA00022989"/>
    </source>
</evidence>
<comment type="subcellular location">
    <subcellularLocation>
        <location evidence="1">Cell membrane</location>
        <topology evidence="1">Multi-pass membrane protein</topology>
    </subcellularLocation>
</comment>
<dbReference type="EMBL" id="JAATEJ010000011">
    <property type="protein sequence ID" value="NJP44948.1"/>
    <property type="molecule type" value="Genomic_DNA"/>
</dbReference>
<feature type="transmembrane region" description="Helical" evidence="9">
    <location>
        <begin position="356"/>
        <end position="380"/>
    </location>
</feature>
<dbReference type="CDD" id="cd17321">
    <property type="entry name" value="MFS_MMR_MDR_like"/>
    <property type="match status" value="1"/>
</dbReference>
<evidence type="ECO:0000256" key="2">
    <source>
        <dbReference type="ARBA" id="ARBA00022448"/>
    </source>
</evidence>
<evidence type="ECO:0000256" key="3">
    <source>
        <dbReference type="ARBA" id="ARBA00022475"/>
    </source>
</evidence>
<keyword evidence="4 9" id="KW-0812">Transmembrane</keyword>
<dbReference type="InterPro" id="IPR020846">
    <property type="entry name" value="MFS_dom"/>
</dbReference>
<evidence type="ECO:0000256" key="7">
    <source>
        <dbReference type="ARBA" id="ARBA00023251"/>
    </source>
</evidence>
<evidence type="ECO:0000313" key="12">
    <source>
        <dbReference type="Proteomes" id="UP000734511"/>
    </source>
</evidence>
<dbReference type="PROSITE" id="PS50850">
    <property type="entry name" value="MFS"/>
    <property type="match status" value="1"/>
</dbReference>
<feature type="domain" description="Major facilitator superfamily (MFS) profile" evidence="10">
    <location>
        <begin position="11"/>
        <end position="463"/>
    </location>
</feature>
<feature type="transmembrane region" description="Helical" evidence="9">
    <location>
        <begin position="401"/>
        <end position="419"/>
    </location>
</feature>
<feature type="transmembrane region" description="Helical" evidence="9">
    <location>
        <begin position="80"/>
        <end position="100"/>
    </location>
</feature>
<accession>A0ABX0ZTW8</accession>
<dbReference type="Proteomes" id="UP000734511">
    <property type="component" value="Unassembled WGS sequence"/>
</dbReference>
<feature type="transmembrane region" description="Helical" evidence="9">
    <location>
        <begin position="439"/>
        <end position="458"/>
    </location>
</feature>
<feature type="transmembrane region" description="Helical" evidence="9">
    <location>
        <begin position="328"/>
        <end position="350"/>
    </location>
</feature>
<dbReference type="PRINTS" id="PR01036">
    <property type="entry name" value="TCRTETB"/>
</dbReference>
<gene>
    <name evidence="11" type="ORF">HCN08_16310</name>
</gene>
<feature type="transmembrane region" description="Helical" evidence="9">
    <location>
        <begin position="221"/>
        <end position="244"/>
    </location>
</feature>
<keyword evidence="5 9" id="KW-1133">Transmembrane helix</keyword>
<keyword evidence="3" id="KW-1003">Cell membrane</keyword>
<name>A0ABX0ZTW8_9ACTN</name>
<dbReference type="InterPro" id="IPR036259">
    <property type="entry name" value="MFS_trans_sf"/>
</dbReference>
<dbReference type="SUPFAM" id="SSF103473">
    <property type="entry name" value="MFS general substrate transporter"/>
    <property type="match status" value="1"/>
</dbReference>
<feature type="transmembrane region" description="Helical" evidence="9">
    <location>
        <begin position="50"/>
        <end position="68"/>
    </location>
</feature>
<dbReference type="Gene3D" id="1.20.1250.20">
    <property type="entry name" value="MFS general substrate transporter like domains"/>
    <property type="match status" value="1"/>
</dbReference>
<comment type="caution">
    <text evidence="11">The sequence shown here is derived from an EMBL/GenBank/DDBJ whole genome shotgun (WGS) entry which is preliminary data.</text>
</comment>
<proteinExistence type="predicted"/>
<organism evidence="11 12">
    <name type="scientific">Actinacidiphila epipremni</name>
    <dbReference type="NCBI Taxonomy" id="2053013"/>
    <lineage>
        <taxon>Bacteria</taxon>
        <taxon>Bacillati</taxon>
        <taxon>Actinomycetota</taxon>
        <taxon>Actinomycetes</taxon>
        <taxon>Kitasatosporales</taxon>
        <taxon>Streptomycetaceae</taxon>
        <taxon>Actinacidiphila</taxon>
    </lineage>
</organism>